<name>A0A2P5K9W4_9BURK</name>
<dbReference type="EMBL" id="PRDW01000007">
    <property type="protein sequence ID" value="PPB83506.1"/>
    <property type="molecule type" value="Genomic_DNA"/>
</dbReference>
<evidence type="ECO:0000256" key="1">
    <source>
        <dbReference type="ARBA" id="ARBA00000085"/>
    </source>
</evidence>
<evidence type="ECO:0000256" key="5">
    <source>
        <dbReference type="ARBA" id="ARBA00022777"/>
    </source>
</evidence>
<proteinExistence type="predicted"/>
<dbReference type="InterPro" id="IPR003594">
    <property type="entry name" value="HATPase_dom"/>
</dbReference>
<dbReference type="SMART" id="SM00387">
    <property type="entry name" value="HATPase_c"/>
    <property type="match status" value="2"/>
</dbReference>
<evidence type="ECO:0000256" key="6">
    <source>
        <dbReference type="ARBA" id="ARBA00023012"/>
    </source>
</evidence>
<dbReference type="PRINTS" id="PR00344">
    <property type="entry name" value="BCTRLSENSOR"/>
</dbReference>
<evidence type="ECO:0000259" key="7">
    <source>
        <dbReference type="PROSITE" id="PS50109"/>
    </source>
</evidence>
<dbReference type="InterPro" id="IPR050736">
    <property type="entry name" value="Sensor_HK_Regulatory"/>
</dbReference>
<evidence type="ECO:0000256" key="2">
    <source>
        <dbReference type="ARBA" id="ARBA00012438"/>
    </source>
</evidence>
<dbReference type="AlphaFoldDB" id="A0A2P5K9W4"/>
<dbReference type="InterPro" id="IPR003661">
    <property type="entry name" value="HisK_dim/P_dom"/>
</dbReference>
<comment type="catalytic activity">
    <reaction evidence="1">
        <text>ATP + protein L-histidine = ADP + protein N-phospho-L-histidine.</text>
        <dbReference type="EC" id="2.7.13.3"/>
    </reaction>
</comment>
<dbReference type="SUPFAM" id="SSF55874">
    <property type="entry name" value="ATPase domain of HSP90 chaperone/DNA topoisomerase II/histidine kinase"/>
    <property type="match status" value="2"/>
</dbReference>
<dbReference type="RefSeq" id="WP_104077498.1">
    <property type="nucleotide sequence ID" value="NZ_CP062178.1"/>
</dbReference>
<keyword evidence="6" id="KW-0902">Two-component regulatory system</keyword>
<dbReference type="PROSITE" id="PS50109">
    <property type="entry name" value="HIS_KIN"/>
    <property type="match status" value="1"/>
</dbReference>
<dbReference type="Pfam" id="PF02518">
    <property type="entry name" value="HATPase_c"/>
    <property type="match status" value="1"/>
</dbReference>
<dbReference type="InterPro" id="IPR004358">
    <property type="entry name" value="Sig_transdc_His_kin-like_C"/>
</dbReference>
<dbReference type="InterPro" id="IPR005467">
    <property type="entry name" value="His_kinase_dom"/>
</dbReference>
<dbReference type="Gene3D" id="3.30.565.10">
    <property type="entry name" value="Histidine kinase-like ATPase, C-terminal domain"/>
    <property type="match status" value="2"/>
</dbReference>
<reference evidence="8 9" key="1">
    <citation type="submission" date="2018-01" db="EMBL/GenBank/DDBJ databases">
        <title>Genomic Encyclopedia of Type Strains, Phase III (KMG-III): the genomes of soil and plant-associated and newly described type strains.</title>
        <authorList>
            <person name="Whitman W."/>
        </authorList>
    </citation>
    <scope>NUCLEOTIDE SEQUENCE [LARGE SCALE GENOMIC DNA]</scope>
    <source>
        <strain evidence="8 9">HKI456</strain>
    </source>
</reference>
<keyword evidence="4" id="KW-0808">Transferase</keyword>
<accession>A0A2P5K9W4</accession>
<dbReference type="CDD" id="cd00082">
    <property type="entry name" value="HisKA"/>
    <property type="match status" value="1"/>
</dbReference>
<dbReference type="CDD" id="cd16922">
    <property type="entry name" value="HATPase_EvgS-ArcB-TorS-like"/>
    <property type="match status" value="1"/>
</dbReference>
<evidence type="ECO:0000313" key="9">
    <source>
        <dbReference type="Proteomes" id="UP000243096"/>
    </source>
</evidence>
<dbReference type="PANTHER" id="PTHR43711:SF31">
    <property type="entry name" value="HISTIDINE KINASE"/>
    <property type="match status" value="1"/>
</dbReference>
<protein>
    <recommendedName>
        <fullName evidence="2">histidine kinase</fullName>
        <ecNumber evidence="2">2.7.13.3</ecNumber>
    </recommendedName>
</protein>
<dbReference type="EC" id="2.7.13.3" evidence="2"/>
<dbReference type="Proteomes" id="UP000243096">
    <property type="component" value="Unassembled WGS sequence"/>
</dbReference>
<evidence type="ECO:0000256" key="4">
    <source>
        <dbReference type="ARBA" id="ARBA00022679"/>
    </source>
</evidence>
<dbReference type="PANTHER" id="PTHR43711">
    <property type="entry name" value="TWO-COMPONENT HISTIDINE KINASE"/>
    <property type="match status" value="1"/>
</dbReference>
<dbReference type="OrthoDB" id="9810730at2"/>
<dbReference type="SUPFAM" id="SSF47384">
    <property type="entry name" value="Homodimeric domain of signal transducing histidine kinase"/>
    <property type="match status" value="1"/>
</dbReference>
<comment type="caution">
    <text evidence="8">The sequence shown here is derived from an EMBL/GenBank/DDBJ whole genome shotgun (WGS) entry which is preliminary data.</text>
</comment>
<evidence type="ECO:0000313" key="8">
    <source>
        <dbReference type="EMBL" id="PPB83506.1"/>
    </source>
</evidence>
<gene>
    <name evidence="8" type="ORF">B0O95_10720</name>
</gene>
<dbReference type="Pfam" id="PF13581">
    <property type="entry name" value="HATPase_c_2"/>
    <property type="match status" value="1"/>
</dbReference>
<sequence>MTTRLLQIRLEREQDAIVVRRCARELAAALGLSPLDQARIASAVLEIACNALDYAGGGEVTFVIDDTTHPHALRIEVRDWGPGIRDLQAVLEGVGGEQADRRNGVAGARRLIGHFSIQSRDGDGTLVTLVDSLPADRAAVAVDVASRRARELAPAVAQTEAFDELRQLNRELVTTLAEFRQRQADLLRLTQELEATNRGVVALYGELDERAEELRRADAMKTRFLSNMSHELRTPLSSIRALAKLLLNRLDGDLTGEQERQVTLILSAAEHLAEMVDDLLDLAKIEAGKTDVVPVWFDAAGLFAALRAMLAPLLNTPHVQLEFASVAGLPKLYTDEPKLTQILRNFVSNALKYTEHGRIEVGARMEPDGARVTFFVSDTGIGIAPEHHQIIFEEFSQVQNRLQQRTKGTGLGLPLCRKLAMLLGGDVRVCSELGAGATFYVTVPVCLVQAGETPHAAAGTMHMRGSSGGQAA</sequence>
<dbReference type="GO" id="GO:0000155">
    <property type="term" value="F:phosphorelay sensor kinase activity"/>
    <property type="evidence" value="ECO:0007669"/>
    <property type="project" value="InterPro"/>
</dbReference>
<dbReference type="Pfam" id="PF00512">
    <property type="entry name" value="HisKA"/>
    <property type="match status" value="1"/>
</dbReference>
<organism evidence="8 9">
    <name type="scientific">Mycetohabitans endofungorum</name>
    <dbReference type="NCBI Taxonomy" id="417203"/>
    <lineage>
        <taxon>Bacteria</taxon>
        <taxon>Pseudomonadati</taxon>
        <taxon>Pseudomonadota</taxon>
        <taxon>Betaproteobacteria</taxon>
        <taxon>Burkholderiales</taxon>
        <taxon>Burkholderiaceae</taxon>
        <taxon>Mycetohabitans</taxon>
    </lineage>
</organism>
<dbReference type="Gene3D" id="1.10.287.130">
    <property type="match status" value="1"/>
</dbReference>
<dbReference type="InterPro" id="IPR036097">
    <property type="entry name" value="HisK_dim/P_sf"/>
</dbReference>
<dbReference type="FunFam" id="1.10.287.130:FF:000001">
    <property type="entry name" value="Two-component sensor histidine kinase"/>
    <property type="match status" value="1"/>
</dbReference>
<keyword evidence="5 8" id="KW-0418">Kinase</keyword>
<keyword evidence="3" id="KW-0597">Phosphoprotein</keyword>
<dbReference type="InterPro" id="IPR036890">
    <property type="entry name" value="HATPase_C_sf"/>
</dbReference>
<feature type="domain" description="Histidine kinase" evidence="7">
    <location>
        <begin position="227"/>
        <end position="447"/>
    </location>
</feature>
<dbReference type="SMART" id="SM00388">
    <property type="entry name" value="HisKA"/>
    <property type="match status" value="1"/>
</dbReference>
<evidence type="ECO:0000256" key="3">
    <source>
        <dbReference type="ARBA" id="ARBA00022553"/>
    </source>
</evidence>
<keyword evidence="9" id="KW-1185">Reference proteome</keyword>